<protein>
    <submittedName>
        <fullName evidence="1">Uncharacterized protein</fullName>
    </submittedName>
</protein>
<gene>
    <name evidence="1" type="ORF">GPL26_20790</name>
</gene>
<name>A0AA41FI43_9FIRM</name>
<dbReference type="AlphaFoldDB" id="A0AA41FI43"/>
<reference evidence="1" key="1">
    <citation type="journal article" date="2021" name="Gut Microbes">
        <title>A synthetic consortium of 100 gut commensals modulates the composition and function in a colon model of the microbiome of elderly subjects.</title>
        <authorList>
            <person name="Perez M."/>
            <person name="Ntemiri A."/>
            <person name="Tan H."/>
            <person name="Harris H.M.B."/>
            <person name="Roager H.M."/>
            <person name="Ribiere C."/>
            <person name="O'Toole P.W."/>
        </authorList>
    </citation>
    <scope>NUCLEOTIDE SEQUENCE</scope>
    <source>
        <strain evidence="1">MCC335</strain>
    </source>
</reference>
<evidence type="ECO:0000313" key="2">
    <source>
        <dbReference type="Proteomes" id="UP000708338"/>
    </source>
</evidence>
<sequence>MNQKEELLKITTYEEFDRRREEFRGLKMDEDVKDHLSKIFPKCYGGKEELYKTRPQPGKKKIIGR</sequence>
<organism evidence="1 2">
    <name type="scientific">Enterocloster citroniae</name>
    <dbReference type="NCBI Taxonomy" id="358743"/>
    <lineage>
        <taxon>Bacteria</taxon>
        <taxon>Bacillati</taxon>
        <taxon>Bacillota</taxon>
        <taxon>Clostridia</taxon>
        <taxon>Lachnospirales</taxon>
        <taxon>Lachnospiraceae</taxon>
        <taxon>Enterocloster</taxon>
    </lineage>
</organism>
<comment type="caution">
    <text evidence="1">The sequence shown here is derived from an EMBL/GenBank/DDBJ whole genome shotgun (WGS) entry which is preliminary data.</text>
</comment>
<evidence type="ECO:0000313" key="1">
    <source>
        <dbReference type="EMBL" id="MBT9812061.1"/>
    </source>
</evidence>
<dbReference type="EMBL" id="WQPS01000043">
    <property type="protein sequence ID" value="MBT9812061.1"/>
    <property type="molecule type" value="Genomic_DNA"/>
</dbReference>
<dbReference type="RefSeq" id="WP_117450507.1">
    <property type="nucleotide sequence ID" value="NZ_CABJDD010000002.1"/>
</dbReference>
<proteinExistence type="predicted"/>
<accession>A0AA41FI43</accession>
<dbReference type="Proteomes" id="UP000708338">
    <property type="component" value="Unassembled WGS sequence"/>
</dbReference>